<dbReference type="GO" id="GO:0032259">
    <property type="term" value="P:methylation"/>
    <property type="evidence" value="ECO:0007669"/>
    <property type="project" value="UniProtKB-KW"/>
</dbReference>
<reference evidence="1" key="1">
    <citation type="submission" date="2019-08" db="EMBL/GenBank/DDBJ databases">
        <authorList>
            <person name="Ashton P.M."/>
            <person name="Dallman T."/>
            <person name="Nair S."/>
            <person name="De Pinna E."/>
            <person name="Peters T."/>
            <person name="Grant K."/>
        </authorList>
    </citation>
    <scope>NUCLEOTIDE SEQUENCE</scope>
    <source>
        <strain evidence="1">279840</strain>
    </source>
</reference>
<dbReference type="AlphaFoldDB" id="A0A5Y6RRT4"/>
<comment type="caution">
    <text evidence="1">The sequence shown here is derived from an EMBL/GenBank/DDBJ whole genome shotgun (WGS) entry which is preliminary data.</text>
</comment>
<evidence type="ECO:0000313" key="1">
    <source>
        <dbReference type="EMBL" id="ECQ5928404.1"/>
    </source>
</evidence>
<sequence>MKSLKIDLLELNKIFLEIKKINRASLMTNIINLTDIDKKDKEILALLMQNKFDNVIINNNDICFENINKYLQLVKPIDIDVKYLKRVGGSKDGGYVMFTPPPHNVFNVENKENGNKPMNGKPPIAVSLGVSNYSPWDLEMANMGYKVLQYDGSIDKGPYSHSNILFFKKYVGVVSKDNVISINDILSEFDFCEDCHNILQIDIENAEWEIFDKIDMGLLSKYFAQIIFEFHKCYPDNYELSQKKINILSKINKYYQSIHAHHPNGGLNYYCRGIFFSDLIEVSYLRKDLLPNFTNFRSYGNLKNLDFPNNPTRPDLPIRF</sequence>
<organism evidence="1">
    <name type="scientific">Campylobacter jejuni</name>
    <dbReference type="NCBI Taxonomy" id="197"/>
    <lineage>
        <taxon>Bacteria</taxon>
        <taxon>Pseudomonadati</taxon>
        <taxon>Campylobacterota</taxon>
        <taxon>Epsilonproteobacteria</taxon>
        <taxon>Campylobacterales</taxon>
        <taxon>Campylobacteraceae</taxon>
        <taxon>Campylobacter</taxon>
    </lineage>
</organism>
<dbReference type="GO" id="GO:0008168">
    <property type="term" value="F:methyltransferase activity"/>
    <property type="evidence" value="ECO:0007669"/>
    <property type="project" value="UniProtKB-KW"/>
</dbReference>
<dbReference type="PANTHER" id="PTHR32026">
    <property type="entry name" value="METHYLTRANSFERASE-LIKE PROTEIN 24"/>
    <property type="match status" value="1"/>
</dbReference>
<keyword evidence="1" id="KW-0489">Methyltransferase</keyword>
<keyword evidence="1" id="KW-0808">Transferase</keyword>
<dbReference type="PANTHER" id="PTHR32026:SF10">
    <property type="entry name" value="METHYLTRANSFERASE-LIKE PROTEIN 24-RELATED"/>
    <property type="match status" value="1"/>
</dbReference>
<dbReference type="InterPro" id="IPR026913">
    <property type="entry name" value="METTL24"/>
</dbReference>
<name>A0A5Y6RRT4_CAMJU</name>
<proteinExistence type="predicted"/>
<dbReference type="EMBL" id="AAKBOZ010000003">
    <property type="protein sequence ID" value="ECQ5928404.1"/>
    <property type="molecule type" value="Genomic_DNA"/>
</dbReference>
<accession>A0A5Y6RRT4</accession>
<gene>
    <name evidence="1" type="ORF">FZL57_03730</name>
</gene>
<protein>
    <submittedName>
        <fullName evidence="1">FkbM family methyltransferase</fullName>
    </submittedName>
</protein>